<name>A0ABU0DNZ4_9HYPH</name>
<dbReference type="EMBL" id="JAUSUH010000023">
    <property type="protein sequence ID" value="MDQ0350183.1"/>
    <property type="molecule type" value="Genomic_DNA"/>
</dbReference>
<evidence type="ECO:0000313" key="1">
    <source>
        <dbReference type="EMBL" id="MDQ0350183.1"/>
    </source>
</evidence>
<keyword evidence="2" id="KW-1185">Reference proteome</keyword>
<organism evidence="1 2">
    <name type="scientific">Ancylobacter vacuolatus</name>
    <dbReference type="NCBI Taxonomy" id="223389"/>
    <lineage>
        <taxon>Bacteria</taxon>
        <taxon>Pseudomonadati</taxon>
        <taxon>Pseudomonadota</taxon>
        <taxon>Alphaproteobacteria</taxon>
        <taxon>Hyphomicrobiales</taxon>
        <taxon>Xanthobacteraceae</taxon>
        <taxon>Ancylobacter</taxon>
    </lineage>
</organism>
<dbReference type="Proteomes" id="UP001238467">
    <property type="component" value="Unassembled WGS sequence"/>
</dbReference>
<accession>A0ABU0DNZ4</accession>
<gene>
    <name evidence="1" type="ORF">J2S76_004640</name>
</gene>
<comment type="caution">
    <text evidence="1">The sequence shown here is derived from an EMBL/GenBank/DDBJ whole genome shotgun (WGS) entry which is preliminary data.</text>
</comment>
<reference evidence="1 2" key="1">
    <citation type="submission" date="2023-07" db="EMBL/GenBank/DDBJ databases">
        <title>Genomic Encyclopedia of Type Strains, Phase IV (KMG-IV): sequencing the most valuable type-strain genomes for metagenomic binning, comparative biology and taxonomic classification.</title>
        <authorList>
            <person name="Goeker M."/>
        </authorList>
    </citation>
    <scope>NUCLEOTIDE SEQUENCE [LARGE SCALE GENOMIC DNA]</scope>
    <source>
        <strain evidence="1 2">DSM 1277</strain>
    </source>
</reference>
<proteinExistence type="predicted"/>
<protein>
    <recommendedName>
        <fullName evidence="3">Autotransporter outer membrane beta-barrel domain-containing protein</fullName>
    </recommendedName>
</protein>
<evidence type="ECO:0000313" key="2">
    <source>
        <dbReference type="Proteomes" id="UP001238467"/>
    </source>
</evidence>
<sequence length="26" mass="2966">MQLNYAGQLADQTNQNTFSAQFSLKF</sequence>
<evidence type="ECO:0008006" key="3">
    <source>
        <dbReference type="Google" id="ProtNLM"/>
    </source>
</evidence>